<evidence type="ECO:0000256" key="5">
    <source>
        <dbReference type="ARBA" id="ARBA00023002"/>
    </source>
</evidence>
<evidence type="ECO:0000259" key="11">
    <source>
        <dbReference type="Pfam" id="PF00441"/>
    </source>
</evidence>
<dbReference type="InterPro" id="IPR036250">
    <property type="entry name" value="AcylCo_DH-like_C"/>
</dbReference>
<dbReference type="Pfam" id="PF02771">
    <property type="entry name" value="Acyl-CoA_dh_N"/>
    <property type="match status" value="1"/>
</dbReference>
<evidence type="ECO:0000256" key="1">
    <source>
        <dbReference type="ARBA" id="ARBA00001974"/>
    </source>
</evidence>
<dbReference type="PATRIC" id="fig|400772.4.peg.1464"/>
<keyword evidence="4 10" id="KW-0274">FAD</keyword>
<dbReference type="RefSeq" id="WP_045247387.1">
    <property type="nucleotide sequence ID" value="NZ_JYIY01000072.1"/>
</dbReference>
<evidence type="ECO:0000256" key="7">
    <source>
        <dbReference type="ARBA" id="ARBA00058683"/>
    </source>
</evidence>
<evidence type="ECO:0000259" key="13">
    <source>
        <dbReference type="Pfam" id="PF02771"/>
    </source>
</evidence>
<dbReference type="InterPro" id="IPR037069">
    <property type="entry name" value="AcylCoA_DH/ox_N_sf"/>
</dbReference>
<evidence type="ECO:0000256" key="2">
    <source>
        <dbReference type="ARBA" id="ARBA00009347"/>
    </source>
</evidence>
<gene>
    <name evidence="15" type="ORF">RR49_01442</name>
</gene>
<keyword evidence="5 10" id="KW-0560">Oxidoreductase</keyword>
<dbReference type="InterPro" id="IPR013786">
    <property type="entry name" value="AcylCoA_DH/ox_N"/>
</dbReference>
<evidence type="ECO:0000256" key="4">
    <source>
        <dbReference type="ARBA" id="ARBA00022827"/>
    </source>
</evidence>
<evidence type="ECO:0000256" key="8">
    <source>
        <dbReference type="ARBA" id="ARBA00066694"/>
    </source>
</evidence>
<dbReference type="Gene3D" id="1.20.140.10">
    <property type="entry name" value="Butyryl-CoA Dehydrogenase, subunit A, domain 3"/>
    <property type="match status" value="1"/>
</dbReference>
<feature type="domain" description="Acetyl-CoA dehydrogenase-like C-terminal" evidence="14">
    <location>
        <begin position="475"/>
        <end position="572"/>
    </location>
</feature>
<name>A0A0F0LZ82_9MICO</name>
<dbReference type="Gene3D" id="2.40.110.10">
    <property type="entry name" value="Butyryl-CoA Dehydrogenase, subunit A, domain 2"/>
    <property type="match status" value="1"/>
</dbReference>
<feature type="domain" description="Acyl-CoA dehydrogenase/oxidase C-terminal" evidence="11">
    <location>
        <begin position="286"/>
        <end position="441"/>
    </location>
</feature>
<feature type="domain" description="Acyl-CoA oxidase/dehydrogenase middle" evidence="12">
    <location>
        <begin position="165"/>
        <end position="273"/>
    </location>
</feature>
<comment type="caution">
    <text evidence="15">The sequence shown here is derived from an EMBL/GenBank/DDBJ whole genome shotgun (WGS) entry which is preliminary data.</text>
</comment>
<dbReference type="InterPro" id="IPR046373">
    <property type="entry name" value="Acyl-CoA_Oxase/DH_mid-dom_sf"/>
</dbReference>
<evidence type="ECO:0000259" key="14">
    <source>
        <dbReference type="Pfam" id="PF12806"/>
    </source>
</evidence>
<evidence type="ECO:0000313" key="16">
    <source>
        <dbReference type="Proteomes" id="UP000033451"/>
    </source>
</evidence>
<reference evidence="15 16" key="1">
    <citation type="submission" date="2015-02" db="EMBL/GenBank/DDBJ databases">
        <title>Draft genome sequences of ten Microbacterium spp. with emphasis on heavy metal contaminated environments.</title>
        <authorList>
            <person name="Corretto E."/>
        </authorList>
    </citation>
    <scope>NUCLEOTIDE SEQUENCE [LARGE SCALE GENOMIC DNA]</scope>
    <source>
        <strain evidence="15 16">DSM 18659</strain>
    </source>
</reference>
<keyword evidence="16" id="KW-1185">Reference proteome</keyword>
<evidence type="ECO:0000256" key="10">
    <source>
        <dbReference type="RuleBase" id="RU362125"/>
    </source>
</evidence>
<dbReference type="InterPro" id="IPR052166">
    <property type="entry name" value="Diverse_Acyl-CoA_DH"/>
</dbReference>
<dbReference type="Pfam" id="PF02770">
    <property type="entry name" value="Acyl-CoA_dh_M"/>
    <property type="match status" value="1"/>
</dbReference>
<dbReference type="Proteomes" id="UP000033451">
    <property type="component" value="Unassembled WGS sequence"/>
</dbReference>
<keyword evidence="3 10" id="KW-0285">Flavoprotein</keyword>
<dbReference type="Gene3D" id="1.10.540.10">
    <property type="entry name" value="Acyl-CoA dehydrogenase/oxidase, N-terminal domain"/>
    <property type="match status" value="1"/>
</dbReference>
<evidence type="ECO:0000313" key="15">
    <source>
        <dbReference type="EMBL" id="KJL36691.1"/>
    </source>
</evidence>
<dbReference type="InterPro" id="IPR009100">
    <property type="entry name" value="AcylCoA_DH/oxidase_NM_dom_sf"/>
</dbReference>
<dbReference type="InterPro" id="IPR025878">
    <property type="entry name" value="Acyl-CoA_dh-like_C_dom"/>
</dbReference>
<dbReference type="GO" id="GO:0050660">
    <property type="term" value="F:flavin adenine dinucleotide binding"/>
    <property type="evidence" value="ECO:0007669"/>
    <property type="project" value="InterPro"/>
</dbReference>
<dbReference type="PANTHER" id="PTHR42803:SF1">
    <property type="entry name" value="BROAD-SPECIFICITY LINEAR ACYL-COA DEHYDROGENASE FADE5"/>
    <property type="match status" value="1"/>
</dbReference>
<dbReference type="GO" id="GO:0016627">
    <property type="term" value="F:oxidoreductase activity, acting on the CH-CH group of donors"/>
    <property type="evidence" value="ECO:0007669"/>
    <property type="project" value="InterPro"/>
</dbReference>
<dbReference type="InterPro" id="IPR006091">
    <property type="entry name" value="Acyl-CoA_Oxase/DH_mid-dom"/>
</dbReference>
<evidence type="ECO:0000259" key="12">
    <source>
        <dbReference type="Pfam" id="PF02770"/>
    </source>
</evidence>
<dbReference type="Pfam" id="PF12806">
    <property type="entry name" value="Acyl-CoA_dh_C"/>
    <property type="match status" value="1"/>
</dbReference>
<sequence length="575" mass="59909">MAAQSSPYTPPVAEYGFLYREVFGGDVVARATSGALSADDAVDVLEAAGDFAAEVIAPLNAIGDAEGTVVVDGDARTAPGFKEAYAALVEAGWVAAEAPESAGGEGLPAVVQAGLGEIWNAANPALALCWMLTHGQIHALDAYAGDEVRETYLARLVEGSWTGTMNLTEPQAGTDLGAIRTTATPNGDGSWSITGQKIFITWGDHDVAENIVHLVLARTPDAPAGAKGLSLFVAPKFLVEPDGSLGARNAVTTVSVEHKLGIHGSPTCVLAYDGATGYLVGEVGGGLAGMFVMMNSARLGMGHQGIGLAERAYQQASAYATARLQGPVPGRPDGTAIAEHPDVRRLLLSMSSSISAMRALAVYVGDLFDRADDADNPQLAEFFVPILKGWASEEAVRIASDGIQVHGGMGFIEETGAAQHYRDARIIPIYEGTTAIQSNDLVGRKTVRNQGETARRMFDLARAAVATLAGSDEPVARRTAERLERAVAAADRATVAVVGFGASPRDAHAVSVDYLWLLALVAGGWMHALIVAATLAHDGRDADDERRLTEADFFGAHQLAHAHALAESVAAGEIG</sequence>
<dbReference type="Pfam" id="PF00441">
    <property type="entry name" value="Acyl-CoA_dh_1"/>
    <property type="match status" value="1"/>
</dbReference>
<feature type="domain" description="Acyl-CoA dehydrogenase/oxidase N-terminal" evidence="13">
    <location>
        <begin position="43"/>
        <end position="159"/>
    </location>
</feature>
<comment type="similarity">
    <text evidence="2 10">Belongs to the acyl-CoA dehydrogenase family.</text>
</comment>
<proteinExistence type="inferred from homology"/>
<dbReference type="SUPFAM" id="SSF47203">
    <property type="entry name" value="Acyl-CoA dehydrogenase C-terminal domain-like"/>
    <property type="match status" value="1"/>
</dbReference>
<dbReference type="InterPro" id="IPR009075">
    <property type="entry name" value="AcylCo_DH/oxidase_C"/>
</dbReference>
<protein>
    <recommendedName>
        <fullName evidence="9">3-methylmercaptopropionyl-CoA dehydrogenase</fullName>
        <ecNumber evidence="8">1.3.99.41</ecNumber>
    </recommendedName>
</protein>
<dbReference type="EMBL" id="JYIY01000072">
    <property type="protein sequence ID" value="KJL36691.1"/>
    <property type="molecule type" value="Genomic_DNA"/>
</dbReference>
<dbReference type="EC" id="1.3.99.41" evidence="8"/>
<dbReference type="OrthoDB" id="2769798at2"/>
<dbReference type="AlphaFoldDB" id="A0A0F0LZ82"/>
<comment type="cofactor">
    <cofactor evidence="1 10">
        <name>FAD</name>
        <dbReference type="ChEBI" id="CHEBI:57692"/>
    </cofactor>
</comment>
<organism evidence="15 16">
    <name type="scientific">Microbacterium ginsengisoli</name>
    <dbReference type="NCBI Taxonomy" id="400772"/>
    <lineage>
        <taxon>Bacteria</taxon>
        <taxon>Bacillati</taxon>
        <taxon>Actinomycetota</taxon>
        <taxon>Actinomycetes</taxon>
        <taxon>Micrococcales</taxon>
        <taxon>Microbacteriaceae</taxon>
        <taxon>Microbacterium</taxon>
    </lineage>
</organism>
<comment type="function">
    <text evidence="7">Involved in the assimilation of dimethylsulphoniopropionate (DMSP), an important compound in the fixation of carbon in marine phytoplankton, by mediating the conversion of 3-(methylthio)propanoyl-CoA (MMPA-CoA) to 3-(methylthio)acryloyl-CoA (MTA-CoA).</text>
</comment>
<dbReference type="SUPFAM" id="SSF56645">
    <property type="entry name" value="Acyl-CoA dehydrogenase NM domain-like"/>
    <property type="match status" value="1"/>
</dbReference>
<dbReference type="PANTHER" id="PTHR42803">
    <property type="entry name" value="ACYL-COA DEHYDROGENASE"/>
    <property type="match status" value="1"/>
</dbReference>
<evidence type="ECO:0000256" key="9">
    <source>
        <dbReference type="ARBA" id="ARBA00069043"/>
    </source>
</evidence>
<evidence type="ECO:0000256" key="6">
    <source>
        <dbReference type="ARBA" id="ARBA00051388"/>
    </source>
</evidence>
<dbReference type="STRING" id="400772.RR49_01442"/>
<comment type="catalytic activity">
    <reaction evidence="6">
        <text>3-(methylsulfanyl)propanoyl-CoA + oxidized [electron-transfer flavoprotein] + H(+) = 3-(methylsulfanyl)acryloyl-CoA + reduced [electron-transfer flavoprotein]</text>
        <dbReference type="Rhea" id="RHEA:52612"/>
        <dbReference type="Rhea" id="RHEA-COMP:10685"/>
        <dbReference type="Rhea" id="RHEA-COMP:10686"/>
        <dbReference type="ChEBI" id="CHEBI:15378"/>
        <dbReference type="ChEBI" id="CHEBI:57692"/>
        <dbReference type="ChEBI" id="CHEBI:58307"/>
        <dbReference type="ChEBI" id="CHEBI:82815"/>
        <dbReference type="ChEBI" id="CHEBI:84994"/>
        <dbReference type="EC" id="1.3.99.41"/>
    </reaction>
    <physiologicalReaction direction="left-to-right" evidence="6">
        <dbReference type="Rhea" id="RHEA:52613"/>
    </physiologicalReaction>
</comment>
<dbReference type="FunFam" id="2.40.110.10:FF:000031">
    <property type="entry name" value="Acyl-CoA dehydrogenase, putative"/>
    <property type="match status" value="1"/>
</dbReference>
<accession>A0A0F0LZ82</accession>
<evidence type="ECO:0000256" key="3">
    <source>
        <dbReference type="ARBA" id="ARBA00022630"/>
    </source>
</evidence>